<organism evidence="1 2">
    <name type="scientific">Enterococcus phage ECP3</name>
    <dbReference type="NCBI Taxonomy" id="1498168"/>
    <lineage>
        <taxon>Viruses</taxon>
        <taxon>Duplodnaviria</taxon>
        <taxon>Heunggongvirae</taxon>
        <taxon>Uroviricota</taxon>
        <taxon>Caudoviricetes</taxon>
        <taxon>Herelleviridae</taxon>
        <taxon>Brockvirinae</taxon>
        <taxon>Kochikohdavirus</taxon>
        <taxon>Kochikohdavirus ECP3</taxon>
    </lineage>
</organism>
<keyword evidence="2" id="KW-1185">Reference proteome</keyword>
<evidence type="ECO:0000313" key="1">
    <source>
        <dbReference type="EMBL" id="AII28412.1"/>
    </source>
</evidence>
<proteinExistence type="predicted"/>
<accession>A0A096XSX8</accession>
<dbReference type="EMBL" id="KJ801817">
    <property type="protein sequence ID" value="AII28412.1"/>
    <property type="molecule type" value="Genomic_DNA"/>
</dbReference>
<evidence type="ECO:0000313" key="2">
    <source>
        <dbReference type="Proteomes" id="UP000030157"/>
    </source>
</evidence>
<dbReference type="RefSeq" id="YP_009147053.1">
    <property type="nucleotide sequence ID" value="NC_027335.2"/>
</dbReference>
<dbReference type="Proteomes" id="UP000030157">
    <property type="component" value="Segment"/>
</dbReference>
<protein>
    <recommendedName>
        <fullName evidence="3">DUF3310 domain-containing protein</fullName>
    </recommendedName>
</protein>
<sequence>MIDNVNSPSHYTQGEIEVIEVIEYITAKYPAEIRYHLGNVIKYICRAPFKGKLQEDLNKSSWYLKRAQLVLTQSPSSYIGKCKKFLENFLFKNSHIRDAQLIEIPEEPIIEKFLFQTAQSYNKEQQNYIISALMELNSSSGDVKTVLENTENYLKFITT</sequence>
<evidence type="ECO:0008006" key="3">
    <source>
        <dbReference type="Google" id="ProtNLM"/>
    </source>
</evidence>
<dbReference type="Pfam" id="PF11753">
    <property type="entry name" value="DUF3310"/>
    <property type="match status" value="1"/>
</dbReference>
<name>A0A096XSX8_9CAUD</name>
<dbReference type="InterPro" id="IPR021739">
    <property type="entry name" value="SaV-like"/>
</dbReference>
<reference evidence="1" key="1">
    <citation type="submission" date="2014-05" db="EMBL/GenBank/DDBJ databases">
        <title>Complete genome sequence of Enterococcus faecalis bacteriophage ECP3.</title>
        <authorList>
            <person name="Kang H.-Y."/>
            <person name="Kim S."/>
            <person name="Kim J."/>
        </authorList>
    </citation>
    <scope>NUCLEOTIDE SEQUENCE [LARGE SCALE GENOMIC DNA]</scope>
    <source>
        <strain evidence="1">ECP3</strain>
    </source>
</reference>
<dbReference type="GeneID" id="24628101"/>